<evidence type="ECO:0000256" key="2">
    <source>
        <dbReference type="ARBA" id="ARBA00022692"/>
    </source>
</evidence>
<name>A0ABU1UKJ4_9ACTN</name>
<dbReference type="Proteomes" id="UP001257739">
    <property type="component" value="Unassembled WGS sequence"/>
</dbReference>
<feature type="transmembrane region" description="Helical" evidence="6">
    <location>
        <begin position="26"/>
        <end position="48"/>
    </location>
</feature>
<comment type="subcellular location">
    <subcellularLocation>
        <location evidence="1">Membrane</location>
        <topology evidence="1">Multi-pass membrane protein</topology>
    </subcellularLocation>
</comment>
<feature type="transmembrane region" description="Helical" evidence="6">
    <location>
        <begin position="60"/>
        <end position="80"/>
    </location>
</feature>
<dbReference type="InterPro" id="IPR043504">
    <property type="entry name" value="Peptidase_S1_PA_chymotrypsin"/>
</dbReference>
<dbReference type="InterPro" id="IPR003825">
    <property type="entry name" value="Colicin-V_CvpA"/>
</dbReference>
<evidence type="ECO:0000256" key="1">
    <source>
        <dbReference type="ARBA" id="ARBA00004141"/>
    </source>
</evidence>
<gene>
    <name evidence="7" type="ORF">J2X11_000529</name>
</gene>
<feature type="region of interest" description="Disordered" evidence="5">
    <location>
        <begin position="371"/>
        <end position="390"/>
    </location>
</feature>
<dbReference type="InterPro" id="IPR047680">
    <property type="entry name" value="MarP-like"/>
</dbReference>
<proteinExistence type="predicted"/>
<evidence type="ECO:0000313" key="8">
    <source>
        <dbReference type="Proteomes" id="UP001257739"/>
    </source>
</evidence>
<evidence type="ECO:0000256" key="3">
    <source>
        <dbReference type="ARBA" id="ARBA00022989"/>
    </source>
</evidence>
<keyword evidence="3 6" id="KW-1133">Transmembrane helix</keyword>
<keyword evidence="8" id="KW-1185">Reference proteome</keyword>
<dbReference type="PRINTS" id="PR00834">
    <property type="entry name" value="PROTEASES2C"/>
</dbReference>
<dbReference type="GO" id="GO:0006508">
    <property type="term" value="P:proteolysis"/>
    <property type="evidence" value="ECO:0007669"/>
    <property type="project" value="UniProtKB-KW"/>
</dbReference>
<dbReference type="SUPFAM" id="SSF50494">
    <property type="entry name" value="Trypsin-like serine proteases"/>
    <property type="match status" value="1"/>
</dbReference>
<dbReference type="RefSeq" id="WP_309966480.1">
    <property type="nucleotide sequence ID" value="NZ_JAVDWH010000001.1"/>
</dbReference>
<dbReference type="EMBL" id="JAVDWH010000001">
    <property type="protein sequence ID" value="MDR7085690.1"/>
    <property type="molecule type" value="Genomic_DNA"/>
</dbReference>
<dbReference type="Pfam" id="PF13365">
    <property type="entry name" value="Trypsin_2"/>
    <property type="match status" value="1"/>
</dbReference>
<organism evidence="7 8">
    <name type="scientific">Aeromicrobium panaciterrae</name>
    <dbReference type="NCBI Taxonomy" id="363861"/>
    <lineage>
        <taxon>Bacteria</taxon>
        <taxon>Bacillati</taxon>
        <taxon>Actinomycetota</taxon>
        <taxon>Actinomycetes</taxon>
        <taxon>Propionibacteriales</taxon>
        <taxon>Nocardioidaceae</taxon>
        <taxon>Aeromicrobium</taxon>
    </lineage>
</organism>
<dbReference type="PANTHER" id="PTHR43019">
    <property type="entry name" value="SERINE ENDOPROTEASE DEGS"/>
    <property type="match status" value="1"/>
</dbReference>
<evidence type="ECO:0000313" key="7">
    <source>
        <dbReference type="EMBL" id="MDR7085690.1"/>
    </source>
</evidence>
<dbReference type="Gene3D" id="2.40.10.10">
    <property type="entry name" value="Trypsin-like serine proteases"/>
    <property type="match status" value="2"/>
</dbReference>
<dbReference type="PANTHER" id="PTHR43019:SF23">
    <property type="entry name" value="PROTEASE DO-LIKE 5, CHLOROPLASTIC"/>
    <property type="match status" value="1"/>
</dbReference>
<dbReference type="InterPro" id="IPR009003">
    <property type="entry name" value="Peptidase_S1_PA"/>
</dbReference>
<evidence type="ECO:0000256" key="6">
    <source>
        <dbReference type="SAM" id="Phobius"/>
    </source>
</evidence>
<evidence type="ECO:0000256" key="4">
    <source>
        <dbReference type="ARBA" id="ARBA00023136"/>
    </source>
</evidence>
<feature type="transmembrane region" description="Helical" evidence="6">
    <location>
        <begin position="100"/>
        <end position="120"/>
    </location>
</feature>
<keyword evidence="7" id="KW-0645">Protease</keyword>
<dbReference type="GO" id="GO:0008233">
    <property type="term" value="F:peptidase activity"/>
    <property type="evidence" value="ECO:0007669"/>
    <property type="project" value="UniProtKB-KW"/>
</dbReference>
<protein>
    <submittedName>
        <fullName evidence="7">S1-C subfamily serine protease</fullName>
    </submittedName>
</protein>
<evidence type="ECO:0000256" key="5">
    <source>
        <dbReference type="SAM" id="MobiDB-lite"/>
    </source>
</evidence>
<keyword evidence="4 6" id="KW-0472">Membrane</keyword>
<keyword evidence="2 6" id="KW-0812">Transmembrane</keyword>
<dbReference type="NCBIfam" id="NF033740">
    <property type="entry name" value="MarP_fam_protase"/>
    <property type="match status" value="1"/>
</dbReference>
<accession>A0ABU1UKJ4</accession>
<reference evidence="7 8" key="1">
    <citation type="submission" date="2023-07" db="EMBL/GenBank/DDBJ databases">
        <title>Sorghum-associated microbial communities from plants grown in Nebraska, USA.</title>
        <authorList>
            <person name="Schachtman D."/>
        </authorList>
    </citation>
    <scope>NUCLEOTIDE SEQUENCE [LARGE SCALE GENOMIC DNA]</scope>
    <source>
        <strain evidence="7 8">BE248</strain>
    </source>
</reference>
<keyword evidence="7" id="KW-0378">Hydrolase</keyword>
<dbReference type="Pfam" id="PF02674">
    <property type="entry name" value="Colicin_V"/>
    <property type="match status" value="1"/>
</dbReference>
<comment type="caution">
    <text evidence="7">The sequence shown here is derived from an EMBL/GenBank/DDBJ whole genome shotgun (WGS) entry which is preliminary data.</text>
</comment>
<sequence>MNSLDLLIVLVLVAYAISGYFQGFVVNLIATVGLLLGGLLAIAVVPKLMSGRTPTLTTSLIALGAVIGAAAIGQGIGTYVGSNLRDGLRWRPLRWVDAVAGSVLSMVAVLCAAWALGYSVSGASIPYISTASRDSTILEKVDGVMPTQASDVLRAFNEVLDSNLFPRYIDPFENEDIKAVAPPDTATLASLGVREAAGSVVKILGEASCQRGIEGSGFAYAPERIMTNAHVVAGVSDPVVVISGRRLPATVVVFDPKLDIAVLRVDGLNLTPLAFDSTGDQGDPAAILGFPENGPFDARAARIRSVMDLRSPDIYDRGETVRETYSIRGLVRSGNSGGPLVSEDGDVYGVIFAASVTDSSTGYALTADQVSANASKGRSSTSEVSTGKCA</sequence>
<dbReference type="InterPro" id="IPR001940">
    <property type="entry name" value="Peptidase_S1C"/>
</dbReference>